<keyword evidence="14" id="KW-1185">Reference proteome</keyword>
<keyword evidence="3" id="KW-0489">Methyltransferase</keyword>
<dbReference type="CDD" id="cd02440">
    <property type="entry name" value="AdoMet_MTases"/>
    <property type="match status" value="1"/>
</dbReference>
<evidence type="ECO:0000256" key="7">
    <source>
        <dbReference type="ARBA" id="ARBA00023242"/>
    </source>
</evidence>
<evidence type="ECO:0000256" key="2">
    <source>
        <dbReference type="ARBA" id="ARBA00012796"/>
    </source>
</evidence>
<dbReference type="FunFam" id="3.10.330.20:FF:000002">
    <property type="entry name" value="tRNA (adenine(58)-N(1))-methyltransferase catalytic subunit TRMT61A"/>
    <property type="match status" value="1"/>
</dbReference>
<dbReference type="GO" id="GO:0160107">
    <property type="term" value="F:tRNA (adenine(58)-N1)-methyltransferase activity"/>
    <property type="evidence" value="ECO:0007669"/>
    <property type="project" value="UniProtKB-EC"/>
</dbReference>
<organism evidence="13 14">
    <name type="scientific">Meganyctiphanes norvegica</name>
    <name type="common">Northern krill</name>
    <name type="synonym">Thysanopoda norvegica</name>
    <dbReference type="NCBI Taxonomy" id="48144"/>
    <lineage>
        <taxon>Eukaryota</taxon>
        <taxon>Metazoa</taxon>
        <taxon>Ecdysozoa</taxon>
        <taxon>Arthropoda</taxon>
        <taxon>Crustacea</taxon>
        <taxon>Multicrustacea</taxon>
        <taxon>Malacostraca</taxon>
        <taxon>Eumalacostraca</taxon>
        <taxon>Eucarida</taxon>
        <taxon>Euphausiacea</taxon>
        <taxon>Euphausiidae</taxon>
        <taxon>Meganyctiphanes</taxon>
    </lineage>
</organism>
<evidence type="ECO:0000256" key="3">
    <source>
        <dbReference type="ARBA" id="ARBA00022603"/>
    </source>
</evidence>
<dbReference type="PROSITE" id="PS51620">
    <property type="entry name" value="SAM_TRM61"/>
    <property type="match status" value="1"/>
</dbReference>
<dbReference type="InterPro" id="IPR029063">
    <property type="entry name" value="SAM-dependent_MTases_sf"/>
</dbReference>
<evidence type="ECO:0000256" key="8">
    <source>
        <dbReference type="ARBA" id="ARBA00048481"/>
    </source>
</evidence>
<dbReference type="PANTHER" id="PTHR12133">
    <property type="entry name" value="TRNA (ADENINE(58)-N(1))-METHYLTRANSFERASE"/>
    <property type="match status" value="1"/>
</dbReference>
<dbReference type="Pfam" id="PF08704">
    <property type="entry name" value="GCD14"/>
    <property type="match status" value="1"/>
</dbReference>
<dbReference type="PIRSF" id="PIRSF017269">
    <property type="entry name" value="GCD14"/>
    <property type="match status" value="1"/>
</dbReference>
<proteinExistence type="predicted"/>
<keyword evidence="5 9" id="KW-0949">S-adenosyl-L-methionine</keyword>
<evidence type="ECO:0000313" key="14">
    <source>
        <dbReference type="Proteomes" id="UP001497623"/>
    </source>
</evidence>
<feature type="compositionally biased region" description="Basic and acidic residues" evidence="11">
    <location>
        <begin position="320"/>
        <end position="336"/>
    </location>
</feature>
<evidence type="ECO:0000256" key="6">
    <source>
        <dbReference type="ARBA" id="ARBA00022694"/>
    </source>
</evidence>
<feature type="region of interest" description="Disordered" evidence="11">
    <location>
        <begin position="316"/>
        <end position="339"/>
    </location>
</feature>
<dbReference type="GO" id="GO:0031515">
    <property type="term" value="C:tRNA (m1A) methyltransferase complex"/>
    <property type="evidence" value="ECO:0007669"/>
    <property type="project" value="InterPro"/>
</dbReference>
<dbReference type="EMBL" id="CAXKWB010005288">
    <property type="protein sequence ID" value="CAL4077676.1"/>
    <property type="molecule type" value="Genomic_DNA"/>
</dbReference>
<dbReference type="GO" id="GO:0030488">
    <property type="term" value="P:tRNA methylation"/>
    <property type="evidence" value="ECO:0007669"/>
    <property type="project" value="InterPro"/>
</dbReference>
<dbReference type="Gene3D" id="3.40.50.150">
    <property type="entry name" value="Vaccinia Virus protein VP39"/>
    <property type="match status" value="1"/>
</dbReference>
<evidence type="ECO:0000313" key="13">
    <source>
        <dbReference type="EMBL" id="CAL4077676.1"/>
    </source>
</evidence>
<feature type="binding site" evidence="9">
    <location>
        <position position="143"/>
    </location>
    <ligand>
        <name>S-adenosyl-L-methionine</name>
        <dbReference type="ChEBI" id="CHEBI:59789"/>
    </ligand>
</feature>
<keyword evidence="4" id="KW-0808">Transferase</keyword>
<feature type="domain" description="tRNA (adenine(58)-N(1))-methyltransferase catalytic subunit TRM61 C-terminal" evidence="12">
    <location>
        <begin position="72"/>
        <end position="292"/>
    </location>
</feature>
<evidence type="ECO:0000256" key="9">
    <source>
        <dbReference type="PIRSR" id="PIRSR017269-1"/>
    </source>
</evidence>
<dbReference type="PANTHER" id="PTHR12133:SF2">
    <property type="entry name" value="TRNA (ADENINE(58)-N(1))-METHYLTRANSFERASE CATALYTIC SUBUNIT TRMT61A"/>
    <property type="match status" value="1"/>
</dbReference>
<comment type="caution">
    <text evidence="13">The sequence shown here is derived from an EMBL/GenBank/DDBJ whole genome shotgun (WGS) entry which is preliminary data.</text>
</comment>
<evidence type="ECO:0000256" key="4">
    <source>
        <dbReference type="ARBA" id="ARBA00022679"/>
    </source>
</evidence>
<gene>
    <name evidence="13" type="ORF">MNOR_LOCUS10472</name>
</gene>
<dbReference type="SUPFAM" id="SSF53335">
    <property type="entry name" value="S-adenosyl-L-methionine-dependent methyltransferases"/>
    <property type="match status" value="1"/>
</dbReference>
<dbReference type="EC" id="2.1.1.220" evidence="2"/>
<evidence type="ECO:0000256" key="5">
    <source>
        <dbReference type="ARBA" id="ARBA00022691"/>
    </source>
</evidence>
<evidence type="ECO:0000256" key="11">
    <source>
        <dbReference type="SAM" id="MobiDB-lite"/>
    </source>
</evidence>
<dbReference type="GO" id="GO:0005634">
    <property type="term" value="C:nucleus"/>
    <property type="evidence" value="ECO:0007669"/>
    <property type="project" value="UniProtKB-SubCell"/>
</dbReference>
<evidence type="ECO:0000256" key="10">
    <source>
        <dbReference type="SAM" id="Coils"/>
    </source>
</evidence>
<comment type="catalytic activity">
    <reaction evidence="8">
        <text>an adenosine in mRNA + S-adenosyl-L-methionine = an N(1)-methyladenosine in mRNA + S-adenosyl-L-homocysteine + H(+)</text>
        <dbReference type="Rhea" id="RHEA:55392"/>
        <dbReference type="Rhea" id="RHEA-COMP:12414"/>
        <dbReference type="Rhea" id="RHEA-COMP:12415"/>
        <dbReference type="ChEBI" id="CHEBI:15378"/>
        <dbReference type="ChEBI" id="CHEBI:57856"/>
        <dbReference type="ChEBI" id="CHEBI:59789"/>
        <dbReference type="ChEBI" id="CHEBI:74411"/>
        <dbReference type="ChEBI" id="CHEBI:74491"/>
    </reaction>
</comment>
<keyword evidence="10" id="KW-0175">Coiled coil</keyword>
<evidence type="ECO:0000259" key="12">
    <source>
        <dbReference type="Pfam" id="PF08704"/>
    </source>
</evidence>
<keyword evidence="6" id="KW-0819">tRNA processing</keyword>
<feature type="coiled-coil region" evidence="10">
    <location>
        <begin position="259"/>
        <end position="286"/>
    </location>
</feature>
<reference evidence="13 14" key="1">
    <citation type="submission" date="2024-05" db="EMBL/GenBank/DDBJ databases">
        <authorList>
            <person name="Wallberg A."/>
        </authorList>
    </citation>
    <scope>NUCLEOTIDE SEQUENCE [LARGE SCALE GENOMIC DNA]</scope>
</reference>
<protein>
    <recommendedName>
        <fullName evidence="2">tRNA (adenine(58)-N(1))-methyltransferase</fullName>
        <ecNumber evidence="2">2.1.1.220</ecNumber>
    </recommendedName>
</protein>
<feature type="non-terminal residue" evidence="13">
    <location>
        <position position="389"/>
    </location>
</feature>
<dbReference type="Gene3D" id="3.10.330.20">
    <property type="match status" value="1"/>
</dbReference>
<dbReference type="Proteomes" id="UP001497623">
    <property type="component" value="Unassembled WGS sequence"/>
</dbReference>
<dbReference type="AlphaFoldDB" id="A0AAV2QBD2"/>
<feature type="binding site" evidence="9">
    <location>
        <begin position="122"/>
        <end position="125"/>
    </location>
    <ligand>
        <name>S-adenosyl-L-methionine</name>
        <dbReference type="ChEBI" id="CHEBI:59789"/>
    </ligand>
</feature>
<name>A0AAV2QBD2_MEGNR</name>
<comment type="subcellular location">
    <subcellularLocation>
        <location evidence="1">Nucleus</location>
    </subcellularLocation>
</comment>
<dbReference type="InterPro" id="IPR049470">
    <property type="entry name" value="TRM61_C"/>
</dbReference>
<dbReference type="InterPro" id="IPR014816">
    <property type="entry name" value="tRNA_MeTrfase_Gcd14"/>
</dbReference>
<sequence length="389" mass="43159">MSFSEFKDVIEEGDTVILYIGVTSIYAIEVKPTIVNKLGEEIDNVFQSRFGALKVGELIGKQYGSKVSLSRGWANVLYPTPELWTICLPHRTQILYSADISMVVTQLNIGPGSVVCEAGTGSGSLSHALLRAVGPSGHLHTRDFHKERAEAASKEFATHGLSSRVTVLHRDVCANGFGVENIADAVFLDLPGPWNTIHHAISSMKDVGGRLCSFSPCIEQLYRTAGNLKISTKIQIFEKCLSKYFKTCSVMLSVLVVTYADYNDEKSEYLGKKRKLEDNNEKCLDEGQFKKENFVDQEKKEKGTEEVQDENKIKNAPIEEEIKDRKENKEKNKESEGNGMIKFMSAHTPLKMAGHTGFLTFATLPPGIRSAAIIAAMKLVEQDENIRDC</sequence>
<keyword evidence="7" id="KW-0539">Nucleus</keyword>
<feature type="binding site" evidence="9">
    <location>
        <position position="189"/>
    </location>
    <ligand>
        <name>S-adenosyl-L-methionine</name>
        <dbReference type="ChEBI" id="CHEBI:59789"/>
    </ligand>
</feature>
<evidence type="ECO:0000256" key="1">
    <source>
        <dbReference type="ARBA" id="ARBA00004123"/>
    </source>
</evidence>
<accession>A0AAV2QBD2</accession>